<dbReference type="InterPro" id="IPR019734">
    <property type="entry name" value="TPR_rpt"/>
</dbReference>
<dbReference type="Gene3D" id="1.25.40.10">
    <property type="entry name" value="Tetratricopeptide repeat domain"/>
    <property type="match status" value="1"/>
</dbReference>
<dbReference type="Gene3D" id="3.40.50.1110">
    <property type="entry name" value="SGNH hydrolase"/>
    <property type="match status" value="1"/>
</dbReference>
<dbReference type="SMART" id="SM00028">
    <property type="entry name" value="TPR"/>
    <property type="match status" value="2"/>
</dbReference>
<comment type="caution">
    <text evidence="1">The sequence shown here is derived from an EMBL/GenBank/DDBJ whole genome shotgun (WGS) entry which is preliminary data.</text>
</comment>
<dbReference type="SUPFAM" id="SSF52266">
    <property type="entry name" value="SGNH hydrolase"/>
    <property type="match status" value="1"/>
</dbReference>
<organism evidence="1 2">
    <name type="scientific">Parabacteroides faecis</name>
    <dbReference type="NCBI Taxonomy" id="1217282"/>
    <lineage>
        <taxon>Bacteria</taxon>
        <taxon>Pseudomonadati</taxon>
        <taxon>Bacteroidota</taxon>
        <taxon>Bacteroidia</taxon>
        <taxon>Bacteroidales</taxon>
        <taxon>Tannerellaceae</taxon>
        <taxon>Parabacteroides</taxon>
    </lineage>
</organism>
<dbReference type="Proteomes" id="UP000533637">
    <property type="component" value="Unassembled WGS sequence"/>
</dbReference>
<keyword evidence="2" id="KW-1185">Reference proteome</keyword>
<evidence type="ECO:0000313" key="1">
    <source>
        <dbReference type="EMBL" id="MBB4624830.1"/>
    </source>
</evidence>
<dbReference type="RefSeq" id="WP_183672331.1">
    <property type="nucleotide sequence ID" value="NZ_BMPB01000016.1"/>
</dbReference>
<sequence>MTNRYKNTFGLLFSLLLPLVILVLAESGLRWGGYGIDLDHLFLTTPDGQYLYMNKEISKRYFTASQATTGNIEFFKKKKDANTIRMFVLGESAALGFPYPNNISFQRMLKYELQKNNPSKNIEIINLSLTAINSYTFYDFGKELAKYEPDAILIYGGHNEYYGALGVGSTNTFGNNPTTVRMIIRLRQTRLVQLLERITRSFRSRSIDKESDNLMKYVVKNQLIKYQSPLFYKGIEQFRRNMEDLMSVFHEENIPVFCSTVGTNLKDQYPFRSILSEKTDSTFYREQLQAARLSIGQGESTTADSILTLLYNQDPAYADCSYLLGKVKLALGEKEKAYSYFNDAKQKDGLRFRAPDEINETIDRLAGTFNNIHKVDAEATFKAESPDHIPGYKLLLEHVHPTIEGHRLIAKCFLRELNGAGFFREKKMNEYVVTGESLSTFPVLEFDSLAGAYSCARLKQGFPFFETGNDTIQAETPVEKMAMQYVREKNWYKSMEALYKYAVSVKDYPLALDLMRVRILDNEYDPAFYSSAGDICTVMHRYEEALEYYRKSFTLHNTFPCAKEIISVALRLDKPETAVQYMEYAIANNQSSMNFRTLKNHCIEIIRYKKLLETTPSDEIYRKIREIYLQIGNTEAAALYPDRKLTR</sequence>
<reference evidence="1 2" key="1">
    <citation type="submission" date="2020-08" db="EMBL/GenBank/DDBJ databases">
        <title>Genomic Encyclopedia of Type Strains, Phase IV (KMG-IV): sequencing the most valuable type-strain genomes for metagenomic binning, comparative biology and taxonomic classification.</title>
        <authorList>
            <person name="Goeker M."/>
        </authorList>
    </citation>
    <scope>NUCLEOTIDE SEQUENCE [LARGE SCALE GENOMIC DNA]</scope>
    <source>
        <strain evidence="1 2">DSM 102983</strain>
    </source>
</reference>
<dbReference type="SUPFAM" id="SSF48452">
    <property type="entry name" value="TPR-like"/>
    <property type="match status" value="1"/>
</dbReference>
<accession>A0ABR6KTK4</accession>
<name>A0ABR6KTK4_9BACT</name>
<dbReference type="EMBL" id="JACHOC010000012">
    <property type="protein sequence ID" value="MBB4624830.1"/>
    <property type="molecule type" value="Genomic_DNA"/>
</dbReference>
<gene>
    <name evidence="1" type="ORF">GGQ57_004775</name>
</gene>
<dbReference type="InterPro" id="IPR036514">
    <property type="entry name" value="SGNH_hydro_sf"/>
</dbReference>
<dbReference type="InterPro" id="IPR011990">
    <property type="entry name" value="TPR-like_helical_dom_sf"/>
</dbReference>
<protein>
    <submittedName>
        <fullName evidence="1">Tetratricopeptide (TPR) repeat protein</fullName>
    </submittedName>
</protein>
<proteinExistence type="predicted"/>
<evidence type="ECO:0000313" key="2">
    <source>
        <dbReference type="Proteomes" id="UP000533637"/>
    </source>
</evidence>